<comment type="caution">
    <text evidence="5">The sequence shown here is derived from an EMBL/GenBank/DDBJ whole genome shotgun (WGS) entry which is preliminary data.</text>
</comment>
<evidence type="ECO:0000256" key="1">
    <source>
        <dbReference type="ARBA" id="ARBA00023015"/>
    </source>
</evidence>
<evidence type="ECO:0000256" key="2">
    <source>
        <dbReference type="ARBA" id="ARBA00023125"/>
    </source>
</evidence>
<dbReference type="InterPro" id="IPR011711">
    <property type="entry name" value="GntR_C"/>
</dbReference>
<evidence type="ECO:0000313" key="6">
    <source>
        <dbReference type="Proteomes" id="UP000316624"/>
    </source>
</evidence>
<dbReference type="GO" id="GO:0003677">
    <property type="term" value="F:DNA binding"/>
    <property type="evidence" value="ECO:0007669"/>
    <property type="project" value="UniProtKB-KW"/>
</dbReference>
<dbReference type="InterPro" id="IPR036388">
    <property type="entry name" value="WH-like_DNA-bd_sf"/>
</dbReference>
<evidence type="ECO:0000256" key="3">
    <source>
        <dbReference type="ARBA" id="ARBA00023163"/>
    </source>
</evidence>
<dbReference type="AlphaFoldDB" id="A0A562K3Y5"/>
<dbReference type="SUPFAM" id="SSF46785">
    <property type="entry name" value="Winged helix' DNA-binding domain"/>
    <property type="match status" value="1"/>
</dbReference>
<dbReference type="RefSeq" id="WP_145075641.1">
    <property type="nucleotide sequence ID" value="NZ_JACIIY010000029.1"/>
</dbReference>
<dbReference type="InterPro" id="IPR008920">
    <property type="entry name" value="TF_FadR/GntR_C"/>
</dbReference>
<keyword evidence="3" id="KW-0804">Transcription</keyword>
<dbReference type="Proteomes" id="UP000316624">
    <property type="component" value="Unassembled WGS sequence"/>
</dbReference>
<dbReference type="PANTHER" id="PTHR43537:SF51">
    <property type="entry name" value="HTH-TYPE TRANSCRIPTIONAL REGULATOR LGOR-RELATED"/>
    <property type="match status" value="1"/>
</dbReference>
<evidence type="ECO:0000313" key="5">
    <source>
        <dbReference type="EMBL" id="TWH90148.1"/>
    </source>
</evidence>
<protein>
    <submittedName>
        <fullName evidence="5">DNA-binding FadR family transcriptional regulator</fullName>
    </submittedName>
</protein>
<accession>A0A562K3Y5</accession>
<dbReference type="SUPFAM" id="SSF48008">
    <property type="entry name" value="GntR ligand-binding domain-like"/>
    <property type="match status" value="1"/>
</dbReference>
<keyword evidence="2 5" id="KW-0238">DNA-binding</keyword>
<dbReference type="PANTHER" id="PTHR43537">
    <property type="entry name" value="TRANSCRIPTIONAL REGULATOR, GNTR FAMILY"/>
    <property type="match status" value="1"/>
</dbReference>
<keyword evidence="6" id="KW-1185">Reference proteome</keyword>
<dbReference type="InterPro" id="IPR036390">
    <property type="entry name" value="WH_DNA-bd_sf"/>
</dbReference>
<gene>
    <name evidence="5" type="ORF">IQ35_03680</name>
</gene>
<dbReference type="Pfam" id="PF07729">
    <property type="entry name" value="FCD"/>
    <property type="match status" value="1"/>
</dbReference>
<feature type="domain" description="GntR C-terminal" evidence="4">
    <location>
        <begin position="102"/>
        <end position="217"/>
    </location>
</feature>
<evidence type="ECO:0000259" key="4">
    <source>
        <dbReference type="Pfam" id="PF07729"/>
    </source>
</evidence>
<proteinExistence type="predicted"/>
<sequence>MAAQARGGTLVARVVRELSALSLQREEGAYLGAEDDLIAKLGVSRPTLKQAAKIAESERMISVRRGIRGGFYAARPNVNDSIRAINRYLRLRGVTLRELAVTGAISEEAAGFAAQCDDAGLRTQLKAMLVEARECIAPRALIDFDTRFVGHLAVMSGNPVIEVIVAMSYSFGRDEQGIYLYANEEQQAVAREHFDAIGQAVLKRDSELARFMMRRRLAVIGEWIGGADASQFGPINQLET</sequence>
<dbReference type="EMBL" id="VLKK01000025">
    <property type="protein sequence ID" value="TWH90148.1"/>
    <property type="molecule type" value="Genomic_DNA"/>
</dbReference>
<dbReference type="Gene3D" id="1.10.10.10">
    <property type="entry name" value="Winged helix-like DNA-binding domain superfamily/Winged helix DNA-binding domain"/>
    <property type="match status" value="1"/>
</dbReference>
<dbReference type="Gene3D" id="1.20.120.530">
    <property type="entry name" value="GntR ligand-binding domain-like"/>
    <property type="match status" value="1"/>
</dbReference>
<name>A0A562K3Y5_SPHWJ</name>
<reference evidence="5 6" key="1">
    <citation type="journal article" date="2015" name="Stand. Genomic Sci.">
        <title>Genomic Encyclopedia of Bacterial and Archaeal Type Strains, Phase III: the genomes of soil and plant-associated and newly described type strains.</title>
        <authorList>
            <person name="Whitman W.B."/>
            <person name="Woyke T."/>
            <person name="Klenk H.P."/>
            <person name="Zhou Y."/>
            <person name="Lilburn T.G."/>
            <person name="Beck B.J."/>
            <person name="De Vos P."/>
            <person name="Vandamme P."/>
            <person name="Eisen J.A."/>
            <person name="Garrity G."/>
            <person name="Hugenholtz P."/>
            <person name="Kyrpides N.C."/>
        </authorList>
    </citation>
    <scope>NUCLEOTIDE SEQUENCE [LARGE SCALE GENOMIC DNA]</scope>
    <source>
        <strain evidence="5 6">CGMCC 1.7748</strain>
    </source>
</reference>
<keyword evidence="1" id="KW-0805">Transcription regulation</keyword>
<organism evidence="5 6">
    <name type="scientific">Sphingobium wenxiniae (strain DSM 21828 / CGMCC 1.7748 / JZ-1)</name>
    <dbReference type="NCBI Taxonomy" id="595605"/>
    <lineage>
        <taxon>Bacteria</taxon>
        <taxon>Pseudomonadati</taxon>
        <taxon>Pseudomonadota</taxon>
        <taxon>Alphaproteobacteria</taxon>
        <taxon>Sphingomonadales</taxon>
        <taxon>Sphingomonadaceae</taxon>
        <taxon>Sphingobium</taxon>
    </lineage>
</organism>